<dbReference type="Gene3D" id="3.40.50.2000">
    <property type="entry name" value="Glycogen Phosphorylase B"/>
    <property type="match status" value="1"/>
</dbReference>
<dbReference type="RefSeq" id="WP_149485078.1">
    <property type="nucleotide sequence ID" value="NZ_CP036150.1"/>
</dbReference>
<dbReference type="InterPro" id="IPR001296">
    <property type="entry name" value="Glyco_trans_1"/>
</dbReference>
<dbReference type="SUPFAM" id="SSF53756">
    <property type="entry name" value="UDP-Glycosyltransferase/glycogen phosphorylase"/>
    <property type="match status" value="1"/>
</dbReference>
<protein>
    <submittedName>
        <fullName evidence="3">Glycosyltransferase family 1 protein</fullName>
    </submittedName>
</protein>
<dbReference type="PANTHER" id="PTHR46401:SF2">
    <property type="entry name" value="GLYCOSYLTRANSFERASE WBBK-RELATED"/>
    <property type="match status" value="1"/>
</dbReference>
<dbReference type="EMBL" id="CP036150">
    <property type="protein sequence ID" value="QEN06996.1"/>
    <property type="molecule type" value="Genomic_DNA"/>
</dbReference>
<dbReference type="Proteomes" id="UP000324209">
    <property type="component" value="Chromosome"/>
</dbReference>
<evidence type="ECO:0000256" key="1">
    <source>
        <dbReference type="ARBA" id="ARBA00022679"/>
    </source>
</evidence>
<dbReference type="GO" id="GO:0016757">
    <property type="term" value="F:glycosyltransferase activity"/>
    <property type="evidence" value="ECO:0007669"/>
    <property type="project" value="InterPro"/>
</dbReference>
<evidence type="ECO:0000259" key="2">
    <source>
        <dbReference type="Pfam" id="PF00534"/>
    </source>
</evidence>
<organism evidence="3 4">
    <name type="scientific">Oceanispirochaeta crateris</name>
    <dbReference type="NCBI Taxonomy" id="2518645"/>
    <lineage>
        <taxon>Bacteria</taxon>
        <taxon>Pseudomonadati</taxon>
        <taxon>Spirochaetota</taxon>
        <taxon>Spirochaetia</taxon>
        <taxon>Spirochaetales</taxon>
        <taxon>Spirochaetaceae</taxon>
        <taxon>Oceanispirochaeta</taxon>
    </lineage>
</organism>
<dbReference type="AlphaFoldDB" id="A0A5C1QKF0"/>
<evidence type="ECO:0000313" key="3">
    <source>
        <dbReference type="EMBL" id="QEN06996.1"/>
    </source>
</evidence>
<dbReference type="OrthoDB" id="9797829at2"/>
<accession>A0A5C1QKF0</accession>
<gene>
    <name evidence="3" type="ORF">EXM22_02970</name>
</gene>
<dbReference type="GO" id="GO:0009103">
    <property type="term" value="P:lipopolysaccharide biosynthetic process"/>
    <property type="evidence" value="ECO:0007669"/>
    <property type="project" value="TreeGrafter"/>
</dbReference>
<evidence type="ECO:0000313" key="4">
    <source>
        <dbReference type="Proteomes" id="UP000324209"/>
    </source>
</evidence>
<dbReference type="Pfam" id="PF00534">
    <property type="entry name" value="Glycos_transf_1"/>
    <property type="match status" value="1"/>
</dbReference>
<name>A0A5C1QKF0_9SPIO</name>
<sequence length="391" mass="44345">MNILFDLVATQPIHGAVYHGGGEYSKAVFKAAVEKGYKFDALYDGSKPLDEYIKNLCNEKEISLIDLVGRSFFEVYAGYDVFFTGLPYGRFDQAGECNTRLFFTIHGVRSLEMPTDRHEIPFYVGTKDPKRILKALFIRFFPDRYKRMAAAKVRKLLTLSGSQIITVSAHTKYSLLNFFPELKSDQLHVCYSPLFNPIDPDYVAMKSKELLESLGLTEGEFYLGLGSGRWLKNNLRLARAFDKLVSDGRLKGRKLVLTGGTNIVYRSLKNKEHFLFLDYVKTELLESLFKGARALLYPSLNEGFGYPPLQAMKYGTPVLASAFSAVTEVCGDAVLYANPYSEDEIASRILMLEDEDLHKELAIIGPQRYNLVSNKQKQMLQEMLELVFKES</sequence>
<feature type="domain" description="Glycosyl transferase family 1" evidence="2">
    <location>
        <begin position="218"/>
        <end position="361"/>
    </location>
</feature>
<dbReference type="PANTHER" id="PTHR46401">
    <property type="entry name" value="GLYCOSYLTRANSFERASE WBBK-RELATED"/>
    <property type="match status" value="1"/>
</dbReference>
<dbReference type="KEGG" id="ock:EXM22_02970"/>
<reference evidence="3 4" key="1">
    <citation type="submission" date="2019-02" db="EMBL/GenBank/DDBJ databases">
        <title>Complete Genome Sequence and Methylome Analysis of free living Spirochaetas.</title>
        <authorList>
            <person name="Fomenkov A."/>
            <person name="Dubinina G."/>
            <person name="Leshcheva N."/>
            <person name="Mikheeva N."/>
            <person name="Grabovich M."/>
            <person name="Vincze T."/>
            <person name="Roberts R.J."/>
        </authorList>
    </citation>
    <scope>NUCLEOTIDE SEQUENCE [LARGE SCALE GENOMIC DNA]</scope>
    <source>
        <strain evidence="3 4">K2</strain>
    </source>
</reference>
<keyword evidence="1 3" id="KW-0808">Transferase</keyword>
<keyword evidence="4" id="KW-1185">Reference proteome</keyword>
<proteinExistence type="predicted"/>